<dbReference type="Gene3D" id="1.20.120.330">
    <property type="entry name" value="Nucleotidyltransferases domain 2"/>
    <property type="match status" value="1"/>
</dbReference>
<dbReference type="InterPro" id="IPR010268">
    <property type="entry name" value="PaREP1"/>
</dbReference>
<organism evidence="1">
    <name type="scientific">Thermofilum pendens</name>
    <dbReference type="NCBI Taxonomy" id="2269"/>
    <lineage>
        <taxon>Archaea</taxon>
        <taxon>Thermoproteota</taxon>
        <taxon>Thermoprotei</taxon>
        <taxon>Thermofilales</taxon>
        <taxon>Thermofilaceae</taxon>
        <taxon>Thermofilum</taxon>
    </lineage>
</organism>
<dbReference type="PANTHER" id="PTHR34237:SF1">
    <property type="entry name" value="PAREP8"/>
    <property type="match status" value="1"/>
</dbReference>
<proteinExistence type="predicted"/>
<evidence type="ECO:0000313" key="1">
    <source>
        <dbReference type="EMBL" id="HHP04297.1"/>
    </source>
</evidence>
<dbReference type="EMBL" id="DRZM01000031">
    <property type="protein sequence ID" value="HHP04297.1"/>
    <property type="molecule type" value="Genomic_DNA"/>
</dbReference>
<dbReference type="PANTHER" id="PTHR34237">
    <property type="entry name" value="PAREP8-RELATED"/>
    <property type="match status" value="1"/>
</dbReference>
<dbReference type="Pfam" id="PF05942">
    <property type="entry name" value="PaREP1"/>
    <property type="match status" value="1"/>
</dbReference>
<protein>
    <submittedName>
        <fullName evidence="1">HEPN domain-containing protein</fullName>
    </submittedName>
</protein>
<reference evidence="1" key="1">
    <citation type="journal article" date="2020" name="mSystems">
        <title>Genome- and Community-Level Interaction Insights into Carbon Utilization and Element Cycling Functions of Hydrothermarchaeota in Hydrothermal Sediment.</title>
        <authorList>
            <person name="Zhou Z."/>
            <person name="Liu Y."/>
            <person name="Xu W."/>
            <person name="Pan J."/>
            <person name="Luo Z.H."/>
            <person name="Li M."/>
        </authorList>
    </citation>
    <scope>NUCLEOTIDE SEQUENCE [LARGE SCALE GENOMIC DNA]</scope>
    <source>
        <strain evidence="1">SpSt-1125</strain>
    </source>
</reference>
<accession>A0A7J3X5B5</accession>
<name>A0A7J3X5B5_THEPE</name>
<dbReference type="AlphaFoldDB" id="A0A7J3X5B5"/>
<sequence>MLPKRIEARLREESERTGVPEEELVVEALSRFLGEPLDPEARAEVHLKLSEKYMREAEELLARGDYAQASEKAWGAAAQAVKALAARRGVALRSHGELHREVMRVVEETGDDEVRLLWHSAVSLHQNFYENWLPPEMVERGFEDVKKLVGKLKHLLSG</sequence>
<comment type="caution">
    <text evidence="1">The sequence shown here is derived from an EMBL/GenBank/DDBJ whole genome shotgun (WGS) entry which is preliminary data.</text>
</comment>
<gene>
    <name evidence="1" type="ORF">ENM88_00930</name>
</gene>